<gene>
    <name evidence="1" type="primary">CTR9</name>
    <name evidence="1" type="ORF">IWW38_004944</name>
</gene>
<evidence type="ECO:0000313" key="2">
    <source>
        <dbReference type="Proteomes" id="UP001139981"/>
    </source>
</evidence>
<feature type="non-terminal residue" evidence="1">
    <location>
        <position position="501"/>
    </location>
</feature>
<dbReference type="EMBL" id="JANBVB010002040">
    <property type="protein sequence ID" value="KAJ2888407.1"/>
    <property type="molecule type" value="Genomic_DNA"/>
</dbReference>
<sequence>MDLNDAKRALDPRIEGVADAPSELLSRAMGHLQSAYERQPDSAATLLRLADRLFFRGSLDAARALAERALKAADTRAIQAEAHFQVARTHHAAQRFDLAYDAYQRCLAINDRHHVARYGLGQTQLHRTDVSSAEATFQRVLDAHPRCVEVLRALGYLHARLPNTKAKALEYYEREMQVLADDDYDDANLFLEAGLLYEASSAKKAKKAYAMAADILQKAGGDGGGAGNAIPELWNNLGVLAQLTGDDAAAVFSEYDQAALKCAAALADARQRKKSSKATSEVHRLESTLATISYNVARFYEHCGFFAKAEAQYRRLLADIPTYVDARLRLAHIAFFQRGCSDEALALIGQAVEVDSKRASAWLMRGNIELHRKNVQDARRAFEHVLKDIAKHDVYALCSLGNFYLAAGKSEQSRASAASSEPAVAKKAQDLSVQNYKRALEFFDKCLQLDDRCAAAAHGTAIAMAERGFAADARQIFQDVQDAATAGLGPLTLLSGPASDL</sequence>
<protein>
    <submittedName>
        <fullName evidence="1">Protein required for normal CLN1 and CLN2 G1 cyclin expression</fullName>
    </submittedName>
</protein>
<proteinExistence type="predicted"/>
<evidence type="ECO:0000313" key="1">
    <source>
        <dbReference type="EMBL" id="KAJ2888407.1"/>
    </source>
</evidence>
<dbReference type="Proteomes" id="UP001139981">
    <property type="component" value="Unassembled WGS sequence"/>
</dbReference>
<organism evidence="1 2">
    <name type="scientific">Coemansia aciculifera</name>
    <dbReference type="NCBI Taxonomy" id="417176"/>
    <lineage>
        <taxon>Eukaryota</taxon>
        <taxon>Fungi</taxon>
        <taxon>Fungi incertae sedis</taxon>
        <taxon>Zoopagomycota</taxon>
        <taxon>Kickxellomycotina</taxon>
        <taxon>Kickxellomycetes</taxon>
        <taxon>Kickxellales</taxon>
        <taxon>Kickxellaceae</taxon>
        <taxon>Coemansia</taxon>
    </lineage>
</organism>
<reference evidence="1" key="1">
    <citation type="submission" date="2022-07" db="EMBL/GenBank/DDBJ databases">
        <title>Phylogenomic reconstructions and comparative analyses of Kickxellomycotina fungi.</title>
        <authorList>
            <person name="Reynolds N.K."/>
            <person name="Stajich J.E."/>
            <person name="Barry K."/>
            <person name="Grigoriev I.V."/>
            <person name="Crous P."/>
            <person name="Smith M.E."/>
        </authorList>
    </citation>
    <scope>NUCLEOTIDE SEQUENCE</scope>
    <source>
        <strain evidence="1">CBS 190363</strain>
    </source>
</reference>
<keyword evidence="2" id="KW-1185">Reference proteome</keyword>
<comment type="caution">
    <text evidence="1">The sequence shown here is derived from an EMBL/GenBank/DDBJ whole genome shotgun (WGS) entry which is preliminary data.</text>
</comment>
<accession>A0ACC1LXZ4</accession>
<name>A0ACC1LXZ4_9FUNG</name>